<feature type="region of interest" description="Disordered" evidence="1">
    <location>
        <begin position="1"/>
        <end position="23"/>
    </location>
</feature>
<evidence type="ECO:0000256" key="1">
    <source>
        <dbReference type="SAM" id="MobiDB-lite"/>
    </source>
</evidence>
<accession>A0A0S4IUV2</accession>
<proteinExistence type="predicted"/>
<evidence type="ECO:0000313" key="2">
    <source>
        <dbReference type="EMBL" id="CUG00827.1"/>
    </source>
</evidence>
<sequence>MPSKRQREEERAAESPSSSKNETLLTLSIAPHHRTIASSWKTDDPALGADIQEFLSNPFELALSAENGATTVKSVAMTSGAWRNVPIALPGEGVVYATATVSLMTTSE</sequence>
<name>A0A0S4IUV2_BODSA</name>
<protein>
    <submittedName>
        <fullName evidence="2">GPI-anchored surface protein, putative</fullName>
    </submittedName>
</protein>
<dbReference type="VEuPathDB" id="TriTrypDB:BSAL_69390"/>
<gene>
    <name evidence="2" type="ORF">BSAL_69390</name>
</gene>
<dbReference type="AlphaFoldDB" id="A0A0S4IUV2"/>
<dbReference type="EMBL" id="CYKH01000489">
    <property type="protein sequence ID" value="CUG00827.1"/>
    <property type="molecule type" value="Genomic_DNA"/>
</dbReference>
<keyword evidence="3" id="KW-1185">Reference proteome</keyword>
<feature type="compositionally biased region" description="Basic and acidic residues" evidence="1">
    <location>
        <begin position="1"/>
        <end position="13"/>
    </location>
</feature>
<organism evidence="2 3">
    <name type="scientific">Bodo saltans</name>
    <name type="common">Flagellated protozoan</name>
    <dbReference type="NCBI Taxonomy" id="75058"/>
    <lineage>
        <taxon>Eukaryota</taxon>
        <taxon>Discoba</taxon>
        <taxon>Euglenozoa</taxon>
        <taxon>Kinetoplastea</taxon>
        <taxon>Metakinetoplastina</taxon>
        <taxon>Eubodonida</taxon>
        <taxon>Bodonidae</taxon>
        <taxon>Bodo</taxon>
    </lineage>
</organism>
<dbReference type="Proteomes" id="UP000051952">
    <property type="component" value="Unassembled WGS sequence"/>
</dbReference>
<evidence type="ECO:0000313" key="3">
    <source>
        <dbReference type="Proteomes" id="UP000051952"/>
    </source>
</evidence>
<reference evidence="3" key="1">
    <citation type="submission" date="2015-09" db="EMBL/GenBank/DDBJ databases">
        <authorList>
            <consortium name="Pathogen Informatics"/>
        </authorList>
    </citation>
    <scope>NUCLEOTIDE SEQUENCE [LARGE SCALE GENOMIC DNA]</scope>
    <source>
        <strain evidence="3">Lake Konstanz</strain>
    </source>
</reference>